<dbReference type="Pfam" id="PF02458">
    <property type="entry name" value="Transferase"/>
    <property type="match status" value="1"/>
</dbReference>
<accession>A0A9N7MVR8</accession>
<dbReference type="InterPro" id="IPR051504">
    <property type="entry name" value="Plant_metabolite_acyltrans"/>
</dbReference>
<comment type="caution">
    <text evidence="3">The sequence shown here is derived from an EMBL/GenBank/DDBJ whole genome shotgun (WGS) entry which is preliminary data.</text>
</comment>
<dbReference type="OrthoDB" id="1862401at2759"/>
<evidence type="ECO:0000256" key="2">
    <source>
        <dbReference type="ARBA" id="ARBA00023315"/>
    </source>
</evidence>
<dbReference type="InterPro" id="IPR023213">
    <property type="entry name" value="CAT-like_dom_sf"/>
</dbReference>
<dbReference type="Proteomes" id="UP001153555">
    <property type="component" value="Unassembled WGS sequence"/>
</dbReference>
<keyword evidence="1" id="KW-0808">Transferase</keyword>
<keyword evidence="4" id="KW-1185">Reference proteome</keyword>
<evidence type="ECO:0000313" key="3">
    <source>
        <dbReference type="EMBL" id="CAA0816102.1"/>
    </source>
</evidence>
<dbReference type="EMBL" id="CACSLK010013932">
    <property type="protein sequence ID" value="CAA0816102.1"/>
    <property type="molecule type" value="Genomic_DNA"/>
</dbReference>
<evidence type="ECO:0000256" key="1">
    <source>
        <dbReference type="ARBA" id="ARBA00022679"/>
    </source>
</evidence>
<dbReference type="GO" id="GO:0016747">
    <property type="term" value="F:acyltransferase activity, transferring groups other than amino-acyl groups"/>
    <property type="evidence" value="ECO:0007669"/>
    <property type="project" value="UniProtKB-ARBA"/>
</dbReference>
<gene>
    <name evidence="3" type="ORF">SHERM_15970</name>
</gene>
<reference evidence="3" key="1">
    <citation type="submission" date="2019-12" db="EMBL/GenBank/DDBJ databases">
        <authorList>
            <person name="Scholes J."/>
        </authorList>
    </citation>
    <scope>NUCLEOTIDE SEQUENCE</scope>
</reference>
<sequence>MAAETLENPMAAAVIERCQIQPSPDTVAELTLPLLHFDIAWLYFHPLNRLLFFDFPCSISHFLDTVVPNLKRSLLTTLNHFLPLAGNIVHPVGPGRPFSRFVVGDSVSLTVAECHKDFRHLTGNHPRSCDEFYACVPQLPPARHAPDAVVFPVLALQVTLFPNHGVCLGFTNHHAIGDASTIVRFVKAWASVNRFGGDSRLVDEKSLPFFDRTAVEDPDGLDSIYWEQMKRSKPPDSWPYKFPMNKVRATFVVRRDDVEKLKGFLLTRRPEMHITAFTVTCALVWVCLVKAEARSVADDEPEYFGFAADCRGRLDPPLPATYFGNCLAFVKAESTHGLLRGKEGFLIAAESLGLAIQRTVYSEKGILDGAEDWPMEFRKMTRKRLFGVAGSPRFDLYDADYGWGRPKKFESPSIDRETSMSLCKSRDYEGGLEFCLSRPKKKLDAFAAVFMQTLRNL</sequence>
<dbReference type="PANTHER" id="PTHR31625">
    <property type="match status" value="1"/>
</dbReference>
<keyword evidence="2" id="KW-0012">Acyltransferase</keyword>
<dbReference type="AlphaFoldDB" id="A0A9N7MVR8"/>
<protein>
    <submittedName>
        <fullName evidence="3">Coumaroyl-CoA\\x3aanthocyanidin 3-O-glucoside-6-O-coumaroyltransferase 2</fullName>
    </submittedName>
</protein>
<name>A0A9N7MVR8_STRHE</name>
<organism evidence="3 4">
    <name type="scientific">Striga hermonthica</name>
    <name type="common">Purple witchweed</name>
    <name type="synonym">Buchnera hermonthica</name>
    <dbReference type="NCBI Taxonomy" id="68872"/>
    <lineage>
        <taxon>Eukaryota</taxon>
        <taxon>Viridiplantae</taxon>
        <taxon>Streptophyta</taxon>
        <taxon>Embryophyta</taxon>
        <taxon>Tracheophyta</taxon>
        <taxon>Spermatophyta</taxon>
        <taxon>Magnoliopsida</taxon>
        <taxon>eudicotyledons</taxon>
        <taxon>Gunneridae</taxon>
        <taxon>Pentapetalae</taxon>
        <taxon>asterids</taxon>
        <taxon>lamiids</taxon>
        <taxon>Lamiales</taxon>
        <taxon>Orobanchaceae</taxon>
        <taxon>Buchnereae</taxon>
        <taxon>Striga</taxon>
    </lineage>
</organism>
<proteinExistence type="predicted"/>
<dbReference type="Gene3D" id="3.30.559.10">
    <property type="entry name" value="Chloramphenicol acetyltransferase-like domain"/>
    <property type="match status" value="2"/>
</dbReference>
<evidence type="ECO:0000313" key="4">
    <source>
        <dbReference type="Proteomes" id="UP001153555"/>
    </source>
</evidence>